<evidence type="ECO:0000313" key="7">
    <source>
        <dbReference type="EMBL" id="PSK80550.1"/>
    </source>
</evidence>
<dbReference type="Pfam" id="PF01261">
    <property type="entry name" value="AP_endonuc_2"/>
    <property type="match status" value="1"/>
</dbReference>
<reference evidence="8 9" key="1">
    <citation type="submission" date="2017-03" db="EMBL/GenBank/DDBJ databases">
        <authorList>
            <person name="Afonso C.L."/>
            <person name="Miller P.J."/>
            <person name="Scott M.A."/>
            <person name="Spackman E."/>
            <person name="Goraichik I."/>
            <person name="Dimitrov K.M."/>
            <person name="Suarez D.L."/>
            <person name="Swayne D.E."/>
        </authorList>
    </citation>
    <scope>NUCLEOTIDE SEQUENCE [LARGE SCALE GENOMIC DNA]</scope>
    <source>
        <strain evidence="8 9">CECT 8367</strain>
    </source>
</reference>
<evidence type="ECO:0000313" key="10">
    <source>
        <dbReference type="Proteomes" id="UP000240624"/>
    </source>
</evidence>
<proteinExistence type="predicted"/>
<organism evidence="8 9">
    <name type="scientific">Limimaricola soesokkakensis</name>
    <dbReference type="NCBI Taxonomy" id="1343159"/>
    <lineage>
        <taxon>Bacteria</taxon>
        <taxon>Pseudomonadati</taxon>
        <taxon>Pseudomonadota</taxon>
        <taxon>Alphaproteobacteria</taxon>
        <taxon>Rhodobacterales</taxon>
        <taxon>Paracoccaceae</taxon>
        <taxon>Limimaricola</taxon>
    </lineage>
</organism>
<dbReference type="Proteomes" id="UP000193495">
    <property type="component" value="Unassembled WGS sequence"/>
</dbReference>
<evidence type="ECO:0000256" key="4">
    <source>
        <dbReference type="ARBA" id="ARBA00023235"/>
    </source>
</evidence>
<dbReference type="InterPro" id="IPR050312">
    <property type="entry name" value="IolE/XylAMocC-like"/>
</dbReference>
<dbReference type="InterPro" id="IPR013022">
    <property type="entry name" value="Xyl_isomerase-like_TIM-brl"/>
</dbReference>
<dbReference type="PANTHER" id="PTHR12110:SF41">
    <property type="entry name" value="INOSOSE DEHYDRATASE"/>
    <property type="match status" value="1"/>
</dbReference>
<dbReference type="RefSeq" id="WP_085897892.1">
    <property type="nucleotide sequence ID" value="NZ_FWFY01000020.1"/>
</dbReference>
<evidence type="ECO:0000256" key="1">
    <source>
        <dbReference type="ARBA" id="ARBA00004496"/>
    </source>
</evidence>
<protein>
    <submittedName>
        <fullName evidence="8">Xylose isomerase</fullName>
        <ecNumber evidence="8">5.3.1.5</ecNumber>
    </submittedName>
</protein>
<keyword evidence="3" id="KW-0479">Metal-binding</keyword>
<comment type="subcellular location">
    <subcellularLocation>
        <location evidence="1">Cytoplasm</location>
    </subcellularLocation>
</comment>
<dbReference type="Proteomes" id="UP000240624">
    <property type="component" value="Unassembled WGS sequence"/>
</dbReference>
<dbReference type="GO" id="GO:0005975">
    <property type="term" value="P:carbohydrate metabolic process"/>
    <property type="evidence" value="ECO:0007669"/>
    <property type="project" value="InterPro"/>
</dbReference>
<feature type="domain" description="Xylose isomerase-like TIM barrel" evidence="6">
    <location>
        <begin position="50"/>
        <end position="283"/>
    </location>
</feature>
<dbReference type="OrthoDB" id="9801426at2"/>
<gene>
    <name evidence="8" type="primary">xylA_2</name>
    <name evidence="7" type="ORF">CLV79_12125</name>
    <name evidence="8" type="ORF">LOS8367_03599</name>
</gene>
<accession>A0A1X7A5H8</accession>
<dbReference type="GO" id="GO:0046872">
    <property type="term" value="F:metal ion binding"/>
    <property type="evidence" value="ECO:0007669"/>
    <property type="project" value="UniProtKB-KW"/>
</dbReference>
<keyword evidence="5" id="KW-0119">Carbohydrate metabolism</keyword>
<dbReference type="InterPro" id="IPR036237">
    <property type="entry name" value="Xyl_isomerase-like_sf"/>
</dbReference>
<reference evidence="7 10" key="2">
    <citation type="submission" date="2018-03" db="EMBL/GenBank/DDBJ databases">
        <title>Genomic Encyclopedia of Archaeal and Bacterial Type Strains, Phase II (KMG-II): from individual species to whole genera.</title>
        <authorList>
            <person name="Goeker M."/>
        </authorList>
    </citation>
    <scope>NUCLEOTIDE SEQUENCE [LARGE SCALE GENOMIC DNA]</scope>
    <source>
        <strain evidence="7 10">DSM 29956</strain>
    </source>
</reference>
<dbReference type="GO" id="GO:0009045">
    <property type="term" value="F:xylose isomerase activity"/>
    <property type="evidence" value="ECO:0007669"/>
    <property type="project" value="UniProtKB-EC"/>
</dbReference>
<dbReference type="PANTHER" id="PTHR12110">
    <property type="entry name" value="HYDROXYPYRUVATE ISOMERASE"/>
    <property type="match status" value="1"/>
</dbReference>
<evidence type="ECO:0000256" key="3">
    <source>
        <dbReference type="ARBA" id="ARBA00022723"/>
    </source>
</evidence>
<dbReference type="EC" id="5.3.1.5" evidence="8"/>
<dbReference type="EMBL" id="FWFY01000020">
    <property type="protein sequence ID" value="SLN71135.1"/>
    <property type="molecule type" value="Genomic_DNA"/>
</dbReference>
<name>A0A1X7A5H8_9RHOB</name>
<evidence type="ECO:0000256" key="2">
    <source>
        <dbReference type="ARBA" id="ARBA00022490"/>
    </source>
</evidence>
<dbReference type="SUPFAM" id="SSF51658">
    <property type="entry name" value="Xylose isomerase-like"/>
    <property type="match status" value="1"/>
</dbReference>
<keyword evidence="2" id="KW-0963">Cytoplasm</keyword>
<evidence type="ECO:0000313" key="8">
    <source>
        <dbReference type="EMBL" id="SLN71135.1"/>
    </source>
</evidence>
<evidence type="ECO:0000313" key="9">
    <source>
        <dbReference type="Proteomes" id="UP000193495"/>
    </source>
</evidence>
<evidence type="ECO:0000256" key="5">
    <source>
        <dbReference type="ARBA" id="ARBA00023277"/>
    </source>
</evidence>
<dbReference type="PROSITE" id="PS51415">
    <property type="entry name" value="XYLOSE_ISOMERASE"/>
    <property type="match status" value="1"/>
</dbReference>
<dbReference type="Gene3D" id="3.20.20.150">
    <property type="entry name" value="Divalent-metal-dependent TIM barrel enzymes"/>
    <property type="match status" value="1"/>
</dbReference>
<dbReference type="EMBL" id="PYGB01000021">
    <property type="protein sequence ID" value="PSK80550.1"/>
    <property type="molecule type" value="Genomic_DNA"/>
</dbReference>
<dbReference type="AlphaFoldDB" id="A0A1X7A5H8"/>
<keyword evidence="4 8" id="KW-0413">Isomerase</keyword>
<sequence>MTRFATRLNSFAAKAEMEWPDLQGKPTALMMARRAARVPGLTHVDLNYPDHVTDDPRAVKEEIEAMGLGINGLAMRYYTNPAFKLGAFTHPDRAVRREAIDLTKRGIDAALEMDAPLMTLWMGQDGFDYSFQGDYGQMWDDEVSAIREVAEHAPDCMISIEYKANEPRSFALLPDVATTLLAIDEAGAPNLGVTLDFAHVLYADEMPAFAATLIARRSRLLGVHLNDGYAKRDDGLMVGSVHPQATLELLWRIRRDGYDGVIYFDTFPDASGIDPVEECAANIEMVERLMGMADRVDADNALHGAIATQNSPAAQRAIQRILAGA</sequence>
<keyword evidence="10" id="KW-1185">Reference proteome</keyword>
<dbReference type="InterPro" id="IPR001998">
    <property type="entry name" value="Xylose_isomerase"/>
</dbReference>
<evidence type="ECO:0000259" key="6">
    <source>
        <dbReference type="Pfam" id="PF01261"/>
    </source>
</evidence>